<proteinExistence type="predicted"/>
<sequence>MFLPRTLHFRRNHSSNPLRDFALFPNRTLKPPPPLPNPPHLSLLADRCTSMHQLKQIHAQMVVSARIHDNYAASRLLSFSALSESGDLSYALRLFWYTQEPNSFMWNTLIRAHASSPNPSEAVFLYIKMRRIGVVPGKHTFPFLLKACSNSVSIESCKQVHNHVLKFGLGLDLHVVNGLVRAYSVCSELNGARQVFDEMPERNLSIWTTMICGYTQNFCANEALELFDQMIADGYEPNGVTLSSVLSACARSGCLDLGEKIHVIMEQKGIHLDVILGTALVHMYAKNGAILMARKCFESMAERNTATWNAMMCGLASHGHAVEALNLFQRLEKEQVVPNDISFVGVLSACCHAGLIDYGRKVFSSMKRVYGIEPKIEHYGCMVDLLGRGGRLLEAEELIKGMTWKADIVIWGAMLGACKNHSDIDVAERVVKEILDLEPRNHGVYVVLSNMYAEAGRWEDVSRLRKAMKEGNLKKAPGWSLVDGDTEVISLCSLTEEVCLASAYKYVFAMDSFVAIAGNAEVTDAEICLQASLYKFPSKLSELQIQVNRQTSKEMEGGLISEAPRMMIFLFKLDLQMKAIAPTAGGV</sequence>
<evidence type="ECO:0000313" key="1">
    <source>
        <dbReference type="EMBL" id="KAI8541310.1"/>
    </source>
</evidence>
<organism evidence="1 2">
    <name type="scientific">Rhododendron molle</name>
    <name type="common">Chinese azalea</name>
    <name type="synonym">Azalea mollis</name>
    <dbReference type="NCBI Taxonomy" id="49168"/>
    <lineage>
        <taxon>Eukaryota</taxon>
        <taxon>Viridiplantae</taxon>
        <taxon>Streptophyta</taxon>
        <taxon>Embryophyta</taxon>
        <taxon>Tracheophyta</taxon>
        <taxon>Spermatophyta</taxon>
        <taxon>Magnoliopsida</taxon>
        <taxon>eudicotyledons</taxon>
        <taxon>Gunneridae</taxon>
        <taxon>Pentapetalae</taxon>
        <taxon>asterids</taxon>
        <taxon>Ericales</taxon>
        <taxon>Ericaceae</taxon>
        <taxon>Ericoideae</taxon>
        <taxon>Rhodoreae</taxon>
        <taxon>Rhododendron</taxon>
    </lineage>
</organism>
<keyword evidence="2" id="KW-1185">Reference proteome</keyword>
<comment type="caution">
    <text evidence="1">The sequence shown here is derived from an EMBL/GenBank/DDBJ whole genome shotgun (WGS) entry which is preliminary data.</text>
</comment>
<dbReference type="EMBL" id="CM046395">
    <property type="protein sequence ID" value="KAI8541310.1"/>
    <property type="molecule type" value="Genomic_DNA"/>
</dbReference>
<dbReference type="Proteomes" id="UP001062846">
    <property type="component" value="Chromosome 8"/>
</dbReference>
<reference evidence="1" key="1">
    <citation type="submission" date="2022-02" db="EMBL/GenBank/DDBJ databases">
        <title>Plant Genome Project.</title>
        <authorList>
            <person name="Zhang R.-G."/>
        </authorList>
    </citation>
    <scope>NUCLEOTIDE SEQUENCE</scope>
    <source>
        <strain evidence="1">AT1</strain>
    </source>
</reference>
<evidence type="ECO:0000313" key="2">
    <source>
        <dbReference type="Proteomes" id="UP001062846"/>
    </source>
</evidence>
<gene>
    <name evidence="1" type="ORF">RHMOL_Rhmol08G0051900</name>
</gene>
<protein>
    <submittedName>
        <fullName evidence="1">Uncharacterized protein</fullName>
    </submittedName>
</protein>
<accession>A0ACC0MK19</accession>
<name>A0ACC0MK19_RHOML</name>